<accession>A0A0D3FFK4</accession>
<evidence type="ECO:0000313" key="2">
    <source>
        <dbReference type="EnsemblPlants" id="OBART03G08720.2"/>
    </source>
</evidence>
<keyword evidence="3" id="KW-1185">Reference proteome</keyword>
<feature type="region of interest" description="Disordered" evidence="1">
    <location>
        <begin position="32"/>
        <end position="76"/>
    </location>
</feature>
<dbReference type="HOGENOM" id="CLU_2053212_0_0_1"/>
<organism evidence="2">
    <name type="scientific">Oryza barthii</name>
    <dbReference type="NCBI Taxonomy" id="65489"/>
    <lineage>
        <taxon>Eukaryota</taxon>
        <taxon>Viridiplantae</taxon>
        <taxon>Streptophyta</taxon>
        <taxon>Embryophyta</taxon>
        <taxon>Tracheophyta</taxon>
        <taxon>Spermatophyta</taxon>
        <taxon>Magnoliopsida</taxon>
        <taxon>Liliopsida</taxon>
        <taxon>Poales</taxon>
        <taxon>Poaceae</taxon>
        <taxon>BOP clade</taxon>
        <taxon>Oryzoideae</taxon>
        <taxon>Oryzeae</taxon>
        <taxon>Oryzinae</taxon>
        <taxon>Oryza</taxon>
    </lineage>
</organism>
<reference evidence="2" key="1">
    <citation type="journal article" date="2009" name="Rice">
        <title>De Novo Next Generation Sequencing of Plant Genomes.</title>
        <authorList>
            <person name="Rounsley S."/>
            <person name="Marri P.R."/>
            <person name="Yu Y."/>
            <person name="He R."/>
            <person name="Sisneros N."/>
            <person name="Goicoechea J.L."/>
            <person name="Lee S.J."/>
            <person name="Angelova A."/>
            <person name="Kudrna D."/>
            <person name="Luo M."/>
            <person name="Affourtit J."/>
            <person name="Desany B."/>
            <person name="Knight J."/>
            <person name="Niazi F."/>
            <person name="Egholm M."/>
            <person name="Wing R.A."/>
        </authorList>
    </citation>
    <scope>NUCLEOTIDE SEQUENCE [LARGE SCALE GENOMIC DNA]</scope>
    <source>
        <strain evidence="2">cv. IRGC 105608</strain>
    </source>
</reference>
<feature type="compositionally biased region" description="Low complexity" evidence="1">
    <location>
        <begin position="32"/>
        <end position="56"/>
    </location>
</feature>
<sequence length="120" mass="12377">MSVVHGYGTNDHGEGWRGVGILVKGGAAAAATTTATATAQPDQSGRGSSIGSYGIIATRREENSSGERHERAGGGGGGDFTWCMACLLHGGLVCGQLSHALALCPSYHQKTRLPNLRKIQ</sequence>
<reference evidence="2" key="2">
    <citation type="submission" date="2015-03" db="UniProtKB">
        <authorList>
            <consortium name="EnsemblPlants"/>
        </authorList>
    </citation>
    <scope>IDENTIFICATION</scope>
</reference>
<name>A0A0D3FFK4_9ORYZ</name>
<feature type="compositionally biased region" description="Basic and acidic residues" evidence="1">
    <location>
        <begin position="58"/>
        <end position="72"/>
    </location>
</feature>
<dbReference type="AlphaFoldDB" id="A0A0D3FFK4"/>
<dbReference type="EnsemblPlants" id="OBART03G08720.2">
    <property type="protein sequence ID" value="OBART03G08720.2"/>
    <property type="gene ID" value="OBART03G08720"/>
</dbReference>
<evidence type="ECO:0000313" key="3">
    <source>
        <dbReference type="Proteomes" id="UP000026960"/>
    </source>
</evidence>
<protein>
    <submittedName>
        <fullName evidence="2">Uncharacterized protein</fullName>
    </submittedName>
</protein>
<proteinExistence type="predicted"/>
<evidence type="ECO:0000256" key="1">
    <source>
        <dbReference type="SAM" id="MobiDB-lite"/>
    </source>
</evidence>
<dbReference type="Proteomes" id="UP000026960">
    <property type="component" value="Chromosome 3"/>
</dbReference>
<dbReference type="Gramene" id="OBART03G08720.2">
    <property type="protein sequence ID" value="OBART03G08720.2"/>
    <property type="gene ID" value="OBART03G08720"/>
</dbReference>